<reference evidence="9" key="1">
    <citation type="journal article" date="2022" name="bioRxiv">
        <title>Genomics of Preaxostyla Flagellates Illuminates Evolutionary Transitions and the Path Towards Mitochondrial Loss.</title>
        <authorList>
            <person name="Novak L.V.F."/>
            <person name="Treitli S.C."/>
            <person name="Pyrih J."/>
            <person name="Halakuc P."/>
            <person name="Pipaliya S.V."/>
            <person name="Vacek V."/>
            <person name="Brzon O."/>
            <person name="Soukal P."/>
            <person name="Eme L."/>
            <person name="Dacks J.B."/>
            <person name="Karnkowska A."/>
            <person name="Elias M."/>
            <person name="Hampl V."/>
        </authorList>
    </citation>
    <scope>NUCLEOTIDE SEQUENCE</scope>
    <source>
        <strain evidence="9">RCP-MX</strain>
    </source>
</reference>
<evidence type="ECO:0000256" key="7">
    <source>
        <dbReference type="RuleBase" id="RU003631"/>
    </source>
</evidence>
<feature type="region of interest" description="Disordered" evidence="8">
    <location>
        <begin position="519"/>
        <end position="589"/>
    </location>
</feature>
<comment type="subunit">
    <text evidence="6">Component of the small ribosomal subunit. Mature ribosomes consist of a small (40S) and a large (60S) subunit. The 40S subunit contains about 33 different proteins and 1 molecule of RNA (18S). The 60S subunit contains about 49 different proteins and 3 molecules of RNA (25S, 5.8S and 5S). Interacts with ribosomal protein S21.</text>
</comment>
<comment type="caution">
    <text evidence="9">The sequence shown here is derived from an EMBL/GenBank/DDBJ whole genome shotgun (WGS) entry which is preliminary data.</text>
</comment>
<evidence type="ECO:0000256" key="5">
    <source>
        <dbReference type="ARBA" id="ARBA00023274"/>
    </source>
</evidence>
<dbReference type="CDD" id="cd07361">
    <property type="entry name" value="MEMO_like"/>
    <property type="match status" value="1"/>
</dbReference>
<evidence type="ECO:0000256" key="4">
    <source>
        <dbReference type="ARBA" id="ARBA00022980"/>
    </source>
</evidence>
<dbReference type="Gene3D" id="3.40.830.10">
    <property type="entry name" value="LigB-like"/>
    <property type="match status" value="1"/>
</dbReference>
<dbReference type="InterPro" id="IPR002737">
    <property type="entry name" value="MEMO1_fam"/>
</dbReference>
<dbReference type="HAMAP" id="MF_03015">
    <property type="entry name" value="Ribosomal_S2_euk"/>
    <property type="match status" value="1"/>
</dbReference>
<evidence type="ECO:0000256" key="1">
    <source>
        <dbReference type="ARBA" id="ARBA00004496"/>
    </source>
</evidence>
<dbReference type="SUPFAM" id="SSF52313">
    <property type="entry name" value="Ribosomal protein S2"/>
    <property type="match status" value="1"/>
</dbReference>
<evidence type="ECO:0000313" key="9">
    <source>
        <dbReference type="EMBL" id="KAJ4458020.1"/>
    </source>
</evidence>
<name>A0ABQ8UFG5_9EUKA</name>
<feature type="compositionally biased region" description="Low complexity" evidence="8">
    <location>
        <begin position="530"/>
        <end position="582"/>
    </location>
</feature>
<dbReference type="CDD" id="cd01425">
    <property type="entry name" value="RPS2"/>
    <property type="match status" value="1"/>
</dbReference>
<dbReference type="PROSITE" id="PS00962">
    <property type="entry name" value="RIBOSOMAL_S2_1"/>
    <property type="match status" value="1"/>
</dbReference>
<dbReference type="Pfam" id="PF01875">
    <property type="entry name" value="Memo"/>
    <property type="match status" value="1"/>
</dbReference>
<organism evidence="9 10">
    <name type="scientific">Paratrimastix pyriformis</name>
    <dbReference type="NCBI Taxonomy" id="342808"/>
    <lineage>
        <taxon>Eukaryota</taxon>
        <taxon>Metamonada</taxon>
        <taxon>Preaxostyla</taxon>
        <taxon>Paratrimastigidae</taxon>
        <taxon>Paratrimastix</taxon>
    </lineage>
</organism>
<dbReference type="PRINTS" id="PR00395">
    <property type="entry name" value="RIBOSOMALS2"/>
</dbReference>
<dbReference type="EMBL" id="JAPMOS010000035">
    <property type="protein sequence ID" value="KAJ4458020.1"/>
    <property type="molecule type" value="Genomic_DNA"/>
</dbReference>
<evidence type="ECO:0000256" key="8">
    <source>
        <dbReference type="SAM" id="MobiDB-lite"/>
    </source>
</evidence>
<comment type="similarity">
    <text evidence="2 6 7">Belongs to the universal ribosomal protein uS2 family.</text>
</comment>
<keyword evidence="4 6" id="KW-0689">Ribosomal protein</keyword>
<sequence>MTQIVRTTVGAGRWFPSESGVLRRDLESYIVGCPQPPEPIEKRICCVIVPHAGYRYSGRIAGYCFRAVRDQIAAHPDYKPDVVVVIGFSHSMSHSGAVLMDGDILRSPIHDSRLDKESSDFLCTLSNIRYDYRYHNGEHSAENEVPFVQFTLPDTPLVVALVGDQRGVQSLSEGLVQLSQRKRVLVVCSTDMLHDEDYEKVNRTDAATLEHAANLDTAWLMRTWEPSHQIFCGIKAVITGMNYAKALGCPRAIVLKHACSGDDAPGERDYNVGIKLFQMVVKRMFEKNRSFTAKEQGLTTFSVTLQKGMSTIQEEKPKLSPKQEDVQKMLACGVHLGCRTSTYHMSPYIFQRRDDGVNVINIGMTYEKIKLAARMIVAIENPADVCIVSARTYGQRAIMKFAQYTGANALTTRFTPGTFTNQIQKKFVEPRLLILTDPLSDNQPIRESSYVNIPTIAFCDTDSPLRFVDCAIPANNKSIKSIGLLYWMLAREVLRQRGAISRAEEWEVMPDLFFYREPEEKKEAEEEEAPAAAAPAAAAPAPSWTEAAPAAQSWADQPAEAAAAPAVAPAAPAGAWADAAPGTEVGWSA</sequence>
<keyword evidence="10" id="KW-1185">Reference proteome</keyword>
<dbReference type="InterPro" id="IPR023591">
    <property type="entry name" value="Ribosomal_uS2_flav_dom_sf"/>
</dbReference>
<evidence type="ECO:0000256" key="2">
    <source>
        <dbReference type="ARBA" id="ARBA00006242"/>
    </source>
</evidence>
<evidence type="ECO:0000256" key="3">
    <source>
        <dbReference type="ARBA" id="ARBA00022490"/>
    </source>
</evidence>
<evidence type="ECO:0000313" key="10">
    <source>
        <dbReference type="Proteomes" id="UP001141327"/>
    </source>
</evidence>
<dbReference type="InterPro" id="IPR001865">
    <property type="entry name" value="Ribosomal_uS2"/>
</dbReference>
<proteinExistence type="inferred from homology"/>
<dbReference type="Proteomes" id="UP001141327">
    <property type="component" value="Unassembled WGS sequence"/>
</dbReference>
<dbReference type="Pfam" id="PF00318">
    <property type="entry name" value="Ribosomal_S2"/>
    <property type="match status" value="1"/>
</dbReference>
<dbReference type="PROSITE" id="PS00963">
    <property type="entry name" value="RIBOSOMAL_S2_2"/>
    <property type="match status" value="1"/>
</dbReference>
<protein>
    <recommendedName>
        <fullName evidence="6">Small ribosomal subunit protein uS2</fullName>
    </recommendedName>
</protein>
<dbReference type="InterPro" id="IPR027498">
    <property type="entry name" value="Ribosomal_uS2_euk"/>
</dbReference>
<comment type="subcellular location">
    <subcellularLocation>
        <location evidence="1 6">Cytoplasm</location>
    </subcellularLocation>
</comment>
<dbReference type="NCBIfam" id="TIGR04336">
    <property type="entry name" value="AmmeMemoSam_B"/>
    <property type="match status" value="1"/>
</dbReference>
<dbReference type="InterPro" id="IPR018130">
    <property type="entry name" value="Ribosomal_uS2_CS"/>
</dbReference>
<keyword evidence="5 6" id="KW-0687">Ribonucleoprotein</keyword>
<dbReference type="PANTHER" id="PTHR11489">
    <property type="entry name" value="40S RIBOSOMAL PROTEIN SA"/>
    <property type="match status" value="1"/>
</dbReference>
<dbReference type="NCBIfam" id="TIGR01012">
    <property type="entry name" value="uS2_euk_arch"/>
    <property type="match status" value="1"/>
</dbReference>
<evidence type="ECO:0000256" key="6">
    <source>
        <dbReference type="HAMAP-Rule" id="MF_03015"/>
    </source>
</evidence>
<dbReference type="InterPro" id="IPR005707">
    <property type="entry name" value="Ribosomal_uS2_euk/arc"/>
</dbReference>
<gene>
    <name evidence="9" type="ORF">PAPYR_6278</name>
</gene>
<comment type="function">
    <text evidence="6">Required for the assembly and/or stability of the 40S ribosomal subunit. Required for the processing of the 20S rRNA-precursor to mature 18S rRNA in a late step of the maturation of 40S ribosomal subunits.</text>
</comment>
<dbReference type="Gene3D" id="3.40.50.10490">
    <property type="entry name" value="Glucose-6-phosphate isomerase like protein, domain 1"/>
    <property type="match status" value="1"/>
</dbReference>
<accession>A0ABQ8UFG5</accession>
<keyword evidence="3 6" id="KW-0963">Cytoplasm</keyword>